<dbReference type="AlphaFoldDB" id="A0A3M7PYC7"/>
<evidence type="ECO:0000313" key="1">
    <source>
        <dbReference type="EMBL" id="RNA03964.1"/>
    </source>
</evidence>
<sequence length="67" mass="7710">MLNIHLIFLQLELSKCNVGGNGTLIRITLGGVCEVILWKYIFNESKIIVACNFSHDEIMILKYFEHI</sequence>
<keyword evidence="2" id="KW-1185">Reference proteome</keyword>
<dbReference type="Proteomes" id="UP000276133">
    <property type="component" value="Unassembled WGS sequence"/>
</dbReference>
<evidence type="ECO:0000313" key="2">
    <source>
        <dbReference type="Proteomes" id="UP000276133"/>
    </source>
</evidence>
<organism evidence="1 2">
    <name type="scientific">Brachionus plicatilis</name>
    <name type="common">Marine rotifer</name>
    <name type="synonym">Brachionus muelleri</name>
    <dbReference type="NCBI Taxonomy" id="10195"/>
    <lineage>
        <taxon>Eukaryota</taxon>
        <taxon>Metazoa</taxon>
        <taxon>Spiralia</taxon>
        <taxon>Gnathifera</taxon>
        <taxon>Rotifera</taxon>
        <taxon>Eurotatoria</taxon>
        <taxon>Monogononta</taxon>
        <taxon>Pseudotrocha</taxon>
        <taxon>Ploima</taxon>
        <taxon>Brachionidae</taxon>
        <taxon>Brachionus</taxon>
    </lineage>
</organism>
<comment type="caution">
    <text evidence="1">The sequence shown here is derived from an EMBL/GenBank/DDBJ whole genome shotgun (WGS) entry which is preliminary data.</text>
</comment>
<proteinExistence type="predicted"/>
<accession>A0A3M7PYC7</accession>
<name>A0A3M7PYC7_BRAPC</name>
<reference evidence="1 2" key="1">
    <citation type="journal article" date="2018" name="Sci. Rep.">
        <title>Genomic signatures of local adaptation to the degree of environmental predictability in rotifers.</title>
        <authorList>
            <person name="Franch-Gras L."/>
            <person name="Hahn C."/>
            <person name="Garcia-Roger E.M."/>
            <person name="Carmona M.J."/>
            <person name="Serra M."/>
            <person name="Gomez A."/>
        </authorList>
    </citation>
    <scope>NUCLEOTIDE SEQUENCE [LARGE SCALE GENOMIC DNA]</scope>
    <source>
        <strain evidence="1">HYR1</strain>
    </source>
</reference>
<dbReference type="EMBL" id="REGN01008284">
    <property type="protein sequence ID" value="RNA03964.1"/>
    <property type="molecule type" value="Genomic_DNA"/>
</dbReference>
<gene>
    <name evidence="1" type="ORF">BpHYR1_038487</name>
</gene>
<protein>
    <submittedName>
        <fullName evidence="1">Uncharacterized protein</fullName>
    </submittedName>
</protein>